<evidence type="ECO:0000313" key="9">
    <source>
        <dbReference type="EMBL" id="THH19191.1"/>
    </source>
</evidence>
<name>A0A4S4M4J5_9AGAM</name>
<keyword evidence="5 8" id="KW-1133">Transmembrane helix</keyword>
<feature type="transmembrane region" description="Helical" evidence="8">
    <location>
        <begin position="62"/>
        <end position="84"/>
    </location>
</feature>
<comment type="similarity">
    <text evidence="2">Belongs to the derlin family.</text>
</comment>
<organism evidence="9 10">
    <name type="scientific">Bondarzewia mesenterica</name>
    <dbReference type="NCBI Taxonomy" id="1095465"/>
    <lineage>
        <taxon>Eukaryota</taxon>
        <taxon>Fungi</taxon>
        <taxon>Dikarya</taxon>
        <taxon>Basidiomycota</taxon>
        <taxon>Agaricomycotina</taxon>
        <taxon>Agaricomycetes</taxon>
        <taxon>Russulales</taxon>
        <taxon>Bondarzewiaceae</taxon>
        <taxon>Bondarzewia</taxon>
    </lineage>
</organism>
<evidence type="ECO:0000256" key="6">
    <source>
        <dbReference type="ARBA" id="ARBA00023136"/>
    </source>
</evidence>
<keyword evidence="3 8" id="KW-0812">Transmembrane</keyword>
<evidence type="ECO:0000256" key="2">
    <source>
        <dbReference type="ARBA" id="ARBA00008917"/>
    </source>
</evidence>
<feature type="transmembrane region" description="Helical" evidence="8">
    <location>
        <begin position="558"/>
        <end position="581"/>
    </location>
</feature>
<dbReference type="InterPro" id="IPR027948">
    <property type="entry name" value="DUF4436"/>
</dbReference>
<comment type="caution">
    <text evidence="9">The sequence shown here is derived from an EMBL/GenBank/DDBJ whole genome shotgun (WGS) entry which is preliminary data.</text>
</comment>
<evidence type="ECO:0008006" key="11">
    <source>
        <dbReference type="Google" id="ProtNLM"/>
    </source>
</evidence>
<proteinExistence type="inferred from homology"/>
<evidence type="ECO:0000256" key="3">
    <source>
        <dbReference type="ARBA" id="ARBA00022692"/>
    </source>
</evidence>
<evidence type="ECO:0000256" key="4">
    <source>
        <dbReference type="ARBA" id="ARBA00022824"/>
    </source>
</evidence>
<feature type="transmembrane region" description="Helical" evidence="8">
    <location>
        <begin position="521"/>
        <end position="538"/>
    </location>
</feature>
<dbReference type="GO" id="GO:0006950">
    <property type="term" value="P:response to stress"/>
    <property type="evidence" value="ECO:0007669"/>
    <property type="project" value="UniProtKB-ARBA"/>
</dbReference>
<feature type="transmembrane region" description="Helical" evidence="8">
    <location>
        <begin position="498"/>
        <end position="515"/>
    </location>
</feature>
<sequence length="677" mass="75140">MSFRRSFLSATGLIRPVSDSQNIIPSNTHALMGGTKPVSKASQEMATNHPARNGVVPLGATFLILLCALGSLFFIGTVSFAFIGGREEVIFQSMLDDIAQNEPGILLLGENVDVDIDEPSITFRWSVVGCGEAYMLAGSQGVHRSQRCGLPDVPLDIYIDSGRTPTMQYDPEQFPQRPDDSNPCPRSIQALSQFDSDHVLDIHETNLYPFDTYQLSTAIRAVNSVTNETIPIRKLSTVDATTSFDVISTDVDTFHTFSDGTRVPTREMTVKLKRTAAVRTYALLLWIVNWMLTHISLGQLVLAAKSVNSKTLKIYSVNAFAIILALPQLRNSMPDAPGFDAYLILQDMSLILGSIDTIGYFPQTVLTGLSAVLLLVISFKGELGPTYLDSEDSKLAPPAEPEKSEYSLQLDTRQFRPLSTTTVNQRDVEPTLPTTASSVTLNNDPDGPWSVLWEANQDDEFETRSSIESSSSLYSYLSDVTLSRASSIEAWVTQIPPVTRTWLVLSVLTSLAVLWRVFTNFFYFGSISIDFVFHMFFFMRYSRMLEESSFANRKADYFWLLLISSVMLLALSPLFNLPFLSSPLAYVPIYFWSRRHPSTPISLFGLITITAPYLPFALVAFSWVLSGTWRAAASDLIGCAVGHVGWFVRDVWTREMVGGHTVLSDAPESLKRLFGDI</sequence>
<feature type="transmembrane region" description="Helical" evidence="8">
    <location>
        <begin position="281"/>
        <end position="302"/>
    </location>
</feature>
<evidence type="ECO:0000256" key="1">
    <source>
        <dbReference type="ARBA" id="ARBA00004477"/>
    </source>
</evidence>
<dbReference type="EMBL" id="SGPL01000052">
    <property type="protein sequence ID" value="THH19191.1"/>
    <property type="molecule type" value="Genomic_DNA"/>
</dbReference>
<accession>A0A4S4M4J5</accession>
<gene>
    <name evidence="9" type="ORF">EW146_g1922</name>
</gene>
<evidence type="ECO:0000313" key="10">
    <source>
        <dbReference type="Proteomes" id="UP000310158"/>
    </source>
</evidence>
<keyword evidence="4" id="KW-0256">Endoplasmic reticulum</keyword>
<dbReference type="Pfam" id="PF04511">
    <property type="entry name" value="DER1"/>
    <property type="match status" value="1"/>
</dbReference>
<evidence type="ECO:0000256" key="5">
    <source>
        <dbReference type="ARBA" id="ARBA00022989"/>
    </source>
</evidence>
<dbReference type="GO" id="GO:0005789">
    <property type="term" value="C:endoplasmic reticulum membrane"/>
    <property type="evidence" value="ECO:0007669"/>
    <property type="project" value="UniProtKB-SubCell"/>
</dbReference>
<keyword evidence="10" id="KW-1185">Reference proteome</keyword>
<feature type="transmembrane region" description="Helical" evidence="8">
    <location>
        <begin position="358"/>
        <end position="379"/>
    </location>
</feature>
<dbReference type="SUPFAM" id="SSF144091">
    <property type="entry name" value="Rhomboid-like"/>
    <property type="match status" value="1"/>
</dbReference>
<dbReference type="AlphaFoldDB" id="A0A4S4M4J5"/>
<comment type="subcellular location">
    <subcellularLocation>
        <location evidence="1">Endoplasmic reticulum membrane</location>
        <topology evidence="1">Multi-pass membrane protein</topology>
    </subcellularLocation>
</comment>
<dbReference type="Pfam" id="PF14494">
    <property type="entry name" value="DUF4436"/>
    <property type="match status" value="1"/>
</dbReference>
<evidence type="ECO:0000256" key="8">
    <source>
        <dbReference type="SAM" id="Phobius"/>
    </source>
</evidence>
<feature type="region of interest" description="Disordered" evidence="7">
    <location>
        <begin position="26"/>
        <end position="45"/>
    </location>
</feature>
<protein>
    <recommendedName>
        <fullName evidence="11">Derlin</fullName>
    </recommendedName>
</protein>
<feature type="transmembrane region" description="Helical" evidence="8">
    <location>
        <begin position="601"/>
        <end position="625"/>
    </location>
</feature>
<dbReference type="InterPro" id="IPR035952">
    <property type="entry name" value="Rhomboid-like_sf"/>
</dbReference>
<reference evidence="9 10" key="1">
    <citation type="submission" date="2019-02" db="EMBL/GenBank/DDBJ databases">
        <title>Genome sequencing of the rare red list fungi Bondarzewia mesenterica.</title>
        <authorList>
            <person name="Buettner E."/>
            <person name="Kellner H."/>
        </authorList>
    </citation>
    <scope>NUCLEOTIDE SEQUENCE [LARGE SCALE GENOMIC DNA]</scope>
    <source>
        <strain evidence="9 10">DSM 108281</strain>
    </source>
</reference>
<dbReference type="OrthoDB" id="2117972at2759"/>
<dbReference type="PANTHER" id="PTHR11009">
    <property type="entry name" value="DER1-LIKE PROTEIN, DERLIN"/>
    <property type="match status" value="1"/>
</dbReference>
<evidence type="ECO:0000256" key="7">
    <source>
        <dbReference type="SAM" id="MobiDB-lite"/>
    </source>
</evidence>
<keyword evidence="6 8" id="KW-0472">Membrane</keyword>
<dbReference type="InterPro" id="IPR007599">
    <property type="entry name" value="DER1"/>
</dbReference>
<dbReference type="Proteomes" id="UP000310158">
    <property type="component" value="Unassembled WGS sequence"/>
</dbReference>